<gene>
    <name evidence="4" type="primary">LOC125423437</name>
</gene>
<feature type="transmembrane region" description="Helical" evidence="1">
    <location>
        <begin position="394"/>
        <end position="419"/>
    </location>
</feature>
<feature type="domain" description="PGG" evidence="2">
    <location>
        <begin position="343"/>
        <end position="453"/>
    </location>
</feature>
<dbReference type="Gene3D" id="1.25.40.20">
    <property type="entry name" value="Ankyrin repeat-containing domain"/>
    <property type="match status" value="1"/>
</dbReference>
<dbReference type="GeneID" id="125423437"/>
<dbReference type="InterPro" id="IPR002110">
    <property type="entry name" value="Ankyrin_rpt"/>
</dbReference>
<dbReference type="SUPFAM" id="SSF48403">
    <property type="entry name" value="Ankyrin repeat"/>
    <property type="match status" value="1"/>
</dbReference>
<evidence type="ECO:0000259" key="2">
    <source>
        <dbReference type="Pfam" id="PF13962"/>
    </source>
</evidence>
<dbReference type="PANTHER" id="PTHR24177">
    <property type="entry name" value="CASKIN"/>
    <property type="match status" value="1"/>
</dbReference>
<dbReference type="InterPro" id="IPR036770">
    <property type="entry name" value="Ankyrin_rpt-contain_sf"/>
</dbReference>
<evidence type="ECO:0000313" key="3">
    <source>
        <dbReference type="Proteomes" id="UP001652623"/>
    </source>
</evidence>
<keyword evidence="1" id="KW-1133">Transmembrane helix</keyword>
<feature type="transmembrane region" description="Helical" evidence="1">
    <location>
        <begin position="459"/>
        <end position="483"/>
    </location>
</feature>
<dbReference type="Pfam" id="PF13962">
    <property type="entry name" value="PGG"/>
    <property type="match status" value="1"/>
</dbReference>
<accession>A0ABM3IQW3</accession>
<reference evidence="4" key="1">
    <citation type="submission" date="2025-08" db="UniProtKB">
        <authorList>
            <consortium name="RefSeq"/>
        </authorList>
    </citation>
    <scope>IDENTIFICATION</scope>
    <source>
        <tissue evidence="4">Seedling</tissue>
    </source>
</reference>
<dbReference type="RefSeq" id="XP_048333630.2">
    <property type="nucleotide sequence ID" value="XM_048477673.2"/>
</dbReference>
<keyword evidence="1" id="KW-0472">Membrane</keyword>
<feature type="transmembrane region" description="Helical" evidence="1">
    <location>
        <begin position="431"/>
        <end position="453"/>
    </location>
</feature>
<evidence type="ECO:0000256" key="1">
    <source>
        <dbReference type="SAM" id="Phobius"/>
    </source>
</evidence>
<feature type="transmembrane region" description="Helical" evidence="1">
    <location>
        <begin position="353"/>
        <end position="374"/>
    </location>
</feature>
<keyword evidence="3" id="KW-1185">Reference proteome</keyword>
<dbReference type="PANTHER" id="PTHR24177:SF292">
    <property type="entry name" value="ANKYRIN REPEAT FAMILY PROTEIN-RELATED"/>
    <property type="match status" value="1"/>
</dbReference>
<protein>
    <submittedName>
        <fullName evidence="4">Uncharacterized protein LOC125423437</fullName>
    </submittedName>
</protein>
<dbReference type="SMART" id="SM00248">
    <property type="entry name" value="ANK"/>
    <property type="match status" value="6"/>
</dbReference>
<organism evidence="3 4">
    <name type="scientific">Ziziphus jujuba</name>
    <name type="common">Chinese jujube</name>
    <name type="synonym">Ziziphus sativa</name>
    <dbReference type="NCBI Taxonomy" id="326968"/>
    <lineage>
        <taxon>Eukaryota</taxon>
        <taxon>Viridiplantae</taxon>
        <taxon>Streptophyta</taxon>
        <taxon>Embryophyta</taxon>
        <taxon>Tracheophyta</taxon>
        <taxon>Spermatophyta</taxon>
        <taxon>Magnoliopsida</taxon>
        <taxon>eudicotyledons</taxon>
        <taxon>Gunneridae</taxon>
        <taxon>Pentapetalae</taxon>
        <taxon>rosids</taxon>
        <taxon>fabids</taxon>
        <taxon>Rosales</taxon>
        <taxon>Rhamnaceae</taxon>
        <taxon>Paliureae</taxon>
        <taxon>Ziziphus</taxon>
    </lineage>
</organism>
<sequence length="504" mass="56281">MAKAEGSGTTVEDVKLHIAALQGNCSVVSNFIGNNINRAITDKQETILHIATLARQDKFVEKLVSRLKREDLELVNVMGSNPLCYAAISGSVKIAKHMVQAGSHRLVNPESGVKPLLVAASVEHGEMVRYLFDKTDLQKWNKVEQAELFTACIYMGLYVKGFQVPCKRTSNQSQALELLGKLFSCALSSDEENPLIRTEEVENLLYEAAEVGNVDFLIKLIQHNPQLVWANEMTGSIFHIAVKNRHENIFSLLFQLGAIKDIIAKIVTSGENNLLHIAAKLAPQDKLNTVRPTALKMQRELLWFKEVEKIVPNSYREMKNSDGFTPRALFVDSHKYLREEGERWMKETARASMFVTALVAIILFIASFSIPGGFDNSSGKPVLLKQNLFTVFSISDAVGLVSSSVSMLMFLSILTSPYVEEDFLVSLPFKLMIGLTSLFISITAVMVAFSATLNLYHHGIAFVSVILVFVPILYFSLIYSLLVELFQSLCGSRFLFKPRNRLFN</sequence>
<keyword evidence="1" id="KW-0812">Transmembrane</keyword>
<dbReference type="Proteomes" id="UP001652623">
    <property type="component" value="Chromosome 3"/>
</dbReference>
<dbReference type="InterPro" id="IPR026961">
    <property type="entry name" value="PGG_dom"/>
</dbReference>
<proteinExistence type="predicted"/>
<evidence type="ECO:0000313" key="4">
    <source>
        <dbReference type="RefSeq" id="XP_048333630.2"/>
    </source>
</evidence>
<name>A0ABM3IQW3_ZIZJJ</name>
<dbReference type="Pfam" id="PF12796">
    <property type="entry name" value="Ank_2"/>
    <property type="match status" value="1"/>
</dbReference>